<dbReference type="InterPro" id="IPR005702">
    <property type="entry name" value="Wzc-like_C"/>
</dbReference>
<dbReference type="CDD" id="cd05387">
    <property type="entry name" value="BY-kinase"/>
    <property type="match status" value="1"/>
</dbReference>
<feature type="region of interest" description="Disordered" evidence="4">
    <location>
        <begin position="1"/>
        <end position="24"/>
    </location>
</feature>
<dbReference type="KEGG" id="cyp:PCC8801_3415"/>
<organism evidence="5 6">
    <name type="scientific">Rippkaea orientalis (strain PCC 8801 / RF-1)</name>
    <name type="common">Cyanothece sp. (strain PCC 8801)</name>
    <dbReference type="NCBI Taxonomy" id="41431"/>
    <lineage>
        <taxon>Bacteria</taxon>
        <taxon>Bacillati</taxon>
        <taxon>Cyanobacteriota</taxon>
        <taxon>Cyanophyceae</taxon>
        <taxon>Oscillatoriophycideae</taxon>
        <taxon>Chroococcales</taxon>
        <taxon>Aphanothecaceae</taxon>
        <taxon>Rippkaea</taxon>
        <taxon>Rippkaea orientalis</taxon>
    </lineage>
</organism>
<keyword evidence="2" id="KW-0067">ATP-binding</keyword>
<dbReference type="GO" id="GO:0004713">
    <property type="term" value="F:protein tyrosine kinase activity"/>
    <property type="evidence" value="ECO:0007669"/>
    <property type="project" value="TreeGrafter"/>
</dbReference>
<protein>
    <submittedName>
        <fullName evidence="5">Lipopolysaccharide biosynthesis protein</fullName>
    </submittedName>
</protein>
<accession>B7K099</accession>
<evidence type="ECO:0000313" key="6">
    <source>
        <dbReference type="Proteomes" id="UP000008204"/>
    </source>
</evidence>
<keyword evidence="3" id="KW-0175">Coiled coil</keyword>
<keyword evidence="1" id="KW-0547">Nucleotide-binding</keyword>
<dbReference type="SUPFAM" id="SSF52540">
    <property type="entry name" value="P-loop containing nucleoside triphosphate hydrolases"/>
    <property type="match status" value="1"/>
</dbReference>
<dbReference type="HOGENOM" id="CLU_009912_2_2_3"/>
<dbReference type="Gene3D" id="3.40.50.300">
    <property type="entry name" value="P-loop containing nucleotide triphosphate hydrolases"/>
    <property type="match status" value="1"/>
</dbReference>
<evidence type="ECO:0000256" key="2">
    <source>
        <dbReference type="ARBA" id="ARBA00022840"/>
    </source>
</evidence>
<name>B7K099_RIPO1</name>
<dbReference type="PANTHER" id="PTHR32309">
    <property type="entry name" value="TYROSINE-PROTEIN KINASE"/>
    <property type="match status" value="1"/>
</dbReference>
<evidence type="ECO:0000313" key="5">
    <source>
        <dbReference type="EMBL" id="ACK67383.1"/>
    </source>
</evidence>
<evidence type="ECO:0000256" key="4">
    <source>
        <dbReference type="SAM" id="MobiDB-lite"/>
    </source>
</evidence>
<dbReference type="InterPro" id="IPR027417">
    <property type="entry name" value="P-loop_NTPase"/>
</dbReference>
<gene>
    <name evidence="5" type="ordered locus">PCC8801_3415</name>
</gene>
<evidence type="ECO:0000256" key="3">
    <source>
        <dbReference type="SAM" id="Coils"/>
    </source>
</evidence>
<evidence type="ECO:0000256" key="1">
    <source>
        <dbReference type="ARBA" id="ARBA00022741"/>
    </source>
</evidence>
<feature type="coiled-coil region" evidence="3">
    <location>
        <begin position="386"/>
        <end position="434"/>
    </location>
</feature>
<feature type="coiled-coil region" evidence="3">
    <location>
        <begin position="200"/>
        <end position="227"/>
    </location>
</feature>
<dbReference type="Proteomes" id="UP000008204">
    <property type="component" value="Chromosome"/>
</dbReference>
<proteinExistence type="predicted"/>
<dbReference type="GO" id="GO:0005886">
    <property type="term" value="C:plasma membrane"/>
    <property type="evidence" value="ECO:0007669"/>
    <property type="project" value="TreeGrafter"/>
</dbReference>
<dbReference type="eggNOG" id="COG3206">
    <property type="taxonomic scope" value="Bacteria"/>
</dbReference>
<keyword evidence="6" id="KW-1185">Reference proteome</keyword>
<dbReference type="eggNOG" id="COG0489">
    <property type="taxonomic scope" value="Bacteria"/>
</dbReference>
<dbReference type="STRING" id="41431.PCC8801_3415"/>
<dbReference type="InterPro" id="IPR050445">
    <property type="entry name" value="Bact_polysacc_biosynth/exp"/>
</dbReference>
<dbReference type="OrthoDB" id="580971at2"/>
<sequence length="751" mass="84149">MNAPLPYLPEEELEEVESSSKKSPGFRPYVRTFLRKAWLIAGITSLTTFAGWMVSANDPYTYTGSFYLLVEPITSSAKLTNPTTLARTGGVPDEALFELDYPTNLVFLTSPGMTFQIAQDVHKKQLNRPVPAIWKDLRDNLKVNRASLGENARRGSETKIFAVSYTGENPQEVQEILATAADIFVKYSGEDRETNIKAGVKFIDNQLPNLQERLATLKSRQEKLRQQYELIDPLTKNSEVLTQVSGLKEQIFSLDTQFKSLQTLASSLQKQLNLSPDEAFAASTLSQDPDRLALMAQIQEIDRQIAVNSATFTNKSHQVQSLQDQKQNLLELLNQKTQAIITKKSLVIAPNSAALEYQEPTRLQMIQQLVETTNQIKVIENQRKPLIEAQQQLERQSKRYPKLINEYSDVQRQIQLTEELLNKLLLQRETLKVESAQDLPWQLISKPQIPLDEDGKPIGEPPSRKKKIAAGVGGGLFIGMAAAIIWEKRRNIFFSSEDVPDILSIPLMINIPKDDRSQIVEAIALESNASKETPELEATHQKEPLNSDASDEFYDSPFLLAFDDLYAKLSLLPSKTIRSLLITSVESKDGQSTVAMNLAISAATAGQRVLLVDVNWHKPQLHTLLEVSNDAGLCQVINEDISPKEVIQSVPNTENLFILTTGKATPHPPKRLWSARMQYLIEELPMLYDLVIYDVPHFFDNPDIKFLGSKMDGILMVVTVQKTPQSLAKKAIKDIETLNLPILGAVANNII</sequence>
<dbReference type="RefSeq" id="WP_012596643.1">
    <property type="nucleotide sequence ID" value="NC_011726.1"/>
</dbReference>
<reference evidence="6" key="1">
    <citation type="journal article" date="2011" name="MBio">
        <title>Novel metabolic attributes of the genus Cyanothece, comprising a group of unicellular nitrogen-fixing Cyanobacteria.</title>
        <authorList>
            <person name="Bandyopadhyay A."/>
            <person name="Elvitigala T."/>
            <person name="Welsh E."/>
            <person name="Stockel J."/>
            <person name="Liberton M."/>
            <person name="Min H."/>
            <person name="Sherman L.A."/>
            <person name="Pakrasi H.B."/>
        </authorList>
    </citation>
    <scope>NUCLEOTIDE SEQUENCE [LARGE SCALE GENOMIC DNA]</scope>
    <source>
        <strain evidence="6">PCC 8801</strain>
    </source>
</reference>
<dbReference type="PANTHER" id="PTHR32309:SF13">
    <property type="entry name" value="FERRIC ENTEROBACTIN TRANSPORT PROTEIN FEPE"/>
    <property type="match status" value="1"/>
</dbReference>
<dbReference type="EMBL" id="CP001287">
    <property type="protein sequence ID" value="ACK67383.1"/>
    <property type="molecule type" value="Genomic_DNA"/>
</dbReference>
<dbReference type="AlphaFoldDB" id="B7K099"/>